<evidence type="ECO:0000313" key="7">
    <source>
        <dbReference type="Proteomes" id="UP000790347"/>
    </source>
</evidence>
<feature type="binding site" evidence="3">
    <location>
        <position position="103"/>
    </location>
    <ligand>
        <name>substrate</name>
    </ligand>
</feature>
<dbReference type="InterPro" id="IPR005511">
    <property type="entry name" value="SMP-30"/>
</dbReference>
<dbReference type="GO" id="GO:0004341">
    <property type="term" value="F:gluconolactonase activity"/>
    <property type="evidence" value="ECO:0007669"/>
    <property type="project" value="TreeGrafter"/>
</dbReference>
<feature type="binding site" evidence="3">
    <location>
        <position position="101"/>
    </location>
    <ligand>
        <name>substrate</name>
    </ligand>
</feature>
<dbReference type="InterPro" id="IPR013658">
    <property type="entry name" value="SGL"/>
</dbReference>
<dbReference type="GO" id="GO:0019853">
    <property type="term" value="P:L-ascorbic acid biosynthetic process"/>
    <property type="evidence" value="ECO:0007669"/>
    <property type="project" value="TreeGrafter"/>
</dbReference>
<keyword evidence="3" id="KW-0479">Metal-binding</keyword>
<dbReference type="Gene3D" id="2.120.10.30">
    <property type="entry name" value="TolB, C-terminal domain"/>
    <property type="match status" value="1"/>
</dbReference>
<comment type="cofactor">
    <cofactor evidence="3">
        <name>Zn(2+)</name>
        <dbReference type="ChEBI" id="CHEBI:29105"/>
    </cofactor>
    <text evidence="3">Binds 1 divalent metal cation per subunit.</text>
</comment>
<reference evidence="5" key="3">
    <citation type="journal article" date="2021" name="World Allergy Organ. J.">
        <title>Chromosome-level assembly of Dermatophagoides farinae genome and transcriptome reveals two novel allergens Der f 37 and Der f 39.</title>
        <authorList>
            <person name="Chen J."/>
            <person name="Cai Z."/>
            <person name="Fan D."/>
            <person name="Hu J."/>
            <person name="Hou Y."/>
            <person name="He Y."/>
            <person name="Zhang Z."/>
            <person name="Zhao Z."/>
            <person name="Gao P."/>
            <person name="Hu W."/>
            <person name="Sun J."/>
            <person name="Li J."/>
            <person name="Ji K."/>
        </authorList>
    </citation>
    <scope>NUCLEOTIDE SEQUENCE</scope>
    <source>
        <strain evidence="5">JKM2019</strain>
    </source>
</reference>
<dbReference type="Proteomes" id="UP000790347">
    <property type="component" value="Unassembled WGS sequence"/>
</dbReference>
<reference evidence="5" key="2">
    <citation type="submission" date="2020-06" db="EMBL/GenBank/DDBJ databases">
        <authorList>
            <person name="Ji K."/>
            <person name="Li J."/>
        </authorList>
    </citation>
    <scope>NUCLEOTIDE SEQUENCE</scope>
    <source>
        <strain evidence="5">JKM2019</strain>
        <tissue evidence="5">Whole body</tissue>
    </source>
</reference>
<feature type="active site" description="Proton donor/acceptor" evidence="2">
    <location>
        <position position="206"/>
    </location>
</feature>
<comment type="similarity">
    <text evidence="1">Belongs to the SMP-30/CGR1 family.</text>
</comment>
<feature type="binding site" evidence="3">
    <location>
        <position position="206"/>
    </location>
    <ligand>
        <name>a divalent metal cation</name>
        <dbReference type="ChEBI" id="CHEBI:60240"/>
    </ligand>
</feature>
<evidence type="ECO:0000259" key="4">
    <source>
        <dbReference type="Pfam" id="PF08450"/>
    </source>
</evidence>
<feature type="domain" description="SMP-30/Gluconolactonase/LRE-like region" evidence="4">
    <location>
        <begin position="14"/>
        <end position="265"/>
    </location>
</feature>
<feature type="binding site" evidence="3">
    <location>
        <position position="151"/>
    </location>
    <ligand>
        <name>a divalent metal cation</name>
        <dbReference type="ChEBI" id="CHEBI:60240"/>
    </ligand>
</feature>
<evidence type="ECO:0000313" key="5">
    <source>
        <dbReference type="EMBL" id="KAH7646352.1"/>
    </source>
</evidence>
<dbReference type="SUPFAM" id="SSF63829">
    <property type="entry name" value="Calcium-dependent phosphotriesterase"/>
    <property type="match status" value="1"/>
</dbReference>
<keyword evidence="3" id="KW-0862">Zinc</keyword>
<dbReference type="PANTHER" id="PTHR10907">
    <property type="entry name" value="REGUCALCIN"/>
    <property type="match status" value="1"/>
</dbReference>
<protein>
    <recommendedName>
        <fullName evidence="4">SMP-30/Gluconolactonase/LRE-like region domain-containing protein</fullName>
    </recommendedName>
</protein>
<dbReference type="Proteomes" id="UP000828236">
    <property type="component" value="Unassembled WGS sequence"/>
</dbReference>
<dbReference type="GO" id="GO:0005509">
    <property type="term" value="F:calcium ion binding"/>
    <property type="evidence" value="ECO:0007669"/>
    <property type="project" value="TreeGrafter"/>
</dbReference>
<evidence type="ECO:0000256" key="3">
    <source>
        <dbReference type="PIRSR" id="PIRSR605511-2"/>
    </source>
</evidence>
<dbReference type="EMBL" id="ASGP02000003">
    <property type="protein sequence ID" value="KAH9516792.1"/>
    <property type="molecule type" value="Genomic_DNA"/>
</dbReference>
<dbReference type="PRINTS" id="PR01790">
    <property type="entry name" value="SMP30FAMILY"/>
</dbReference>
<comment type="caution">
    <text evidence="6">The sequence shown here is derived from an EMBL/GenBank/DDBJ whole genome shotgun (WGS) entry which is preliminary data.</text>
</comment>
<feature type="binding site" evidence="3">
    <location>
        <position position="16"/>
    </location>
    <ligand>
        <name>a divalent metal cation</name>
        <dbReference type="ChEBI" id="CHEBI:60240"/>
    </ligand>
</feature>
<dbReference type="PANTHER" id="PTHR10907:SF47">
    <property type="entry name" value="REGUCALCIN"/>
    <property type="match status" value="1"/>
</dbReference>
<sequence length="307" mass="34547">MFNIETLSDRAFELGEGPHWNPVDGKLYFVDILTGLVATYDSDGKFSQLYKNNDEVVSVVLPVNDNGNDKVVISVGTSLRLLDIRTNTEKLIDKISNNGFRFNDGKCDPSGRIWIGTMENNFKYLPNAALYRLNPVTNKLEVQLDQVILSNGLCWSLDSKKMYYIDSGKRSVFLFDYDIDNGKISNKRIFLDMNDNKDFTSDELPDGMTIDAKGNLWIAMFQGSRIVNIDGQNGKLLQSIQMPTSLITSVCFGGPNLDVMYVTSCRHFLTDEQKIKQPLGGYCFRVTSKDPNFKGHKPNFSANIKGI</sequence>
<dbReference type="Pfam" id="PF08450">
    <property type="entry name" value="SGL"/>
    <property type="match status" value="1"/>
</dbReference>
<proteinExistence type="inferred from homology"/>
<evidence type="ECO:0000256" key="2">
    <source>
        <dbReference type="PIRSR" id="PIRSR605511-1"/>
    </source>
</evidence>
<accession>A0A922L834</accession>
<reference evidence="6" key="1">
    <citation type="submission" date="2013-05" db="EMBL/GenBank/DDBJ databases">
        <authorList>
            <person name="Yim A.K.Y."/>
            <person name="Chan T.F."/>
            <person name="Ji K.M."/>
            <person name="Liu X.Y."/>
            <person name="Zhou J.W."/>
            <person name="Li R.Q."/>
            <person name="Yang K.Y."/>
            <person name="Li J."/>
            <person name="Li M."/>
            <person name="Law P.T.W."/>
            <person name="Wu Y.L."/>
            <person name="Cai Z.L."/>
            <person name="Qin H."/>
            <person name="Bao Y."/>
            <person name="Leung R.K.K."/>
            <person name="Ng P.K.S."/>
            <person name="Zou J."/>
            <person name="Zhong X.J."/>
            <person name="Ran P.X."/>
            <person name="Zhong N.S."/>
            <person name="Liu Z.G."/>
            <person name="Tsui S.K.W."/>
        </authorList>
    </citation>
    <scope>NUCLEOTIDE SEQUENCE</scope>
    <source>
        <strain evidence="6">Derf</strain>
        <tissue evidence="6">Whole organism</tissue>
    </source>
</reference>
<dbReference type="AlphaFoldDB" id="A0A922L834"/>
<dbReference type="OrthoDB" id="423498at2759"/>
<evidence type="ECO:0000256" key="1">
    <source>
        <dbReference type="ARBA" id="ARBA00008853"/>
    </source>
</evidence>
<name>A0A922L834_DERFA</name>
<evidence type="ECO:0000313" key="6">
    <source>
        <dbReference type="EMBL" id="KAH9516792.1"/>
    </source>
</evidence>
<dbReference type="InterPro" id="IPR011042">
    <property type="entry name" value="6-blade_b-propeller_TolB-like"/>
</dbReference>
<dbReference type="EMBL" id="SDOV01000001">
    <property type="protein sequence ID" value="KAH7646352.1"/>
    <property type="molecule type" value="Genomic_DNA"/>
</dbReference>
<organism evidence="6 7">
    <name type="scientific">Dermatophagoides farinae</name>
    <name type="common">American house dust mite</name>
    <dbReference type="NCBI Taxonomy" id="6954"/>
    <lineage>
        <taxon>Eukaryota</taxon>
        <taxon>Metazoa</taxon>
        <taxon>Ecdysozoa</taxon>
        <taxon>Arthropoda</taxon>
        <taxon>Chelicerata</taxon>
        <taxon>Arachnida</taxon>
        <taxon>Acari</taxon>
        <taxon>Acariformes</taxon>
        <taxon>Sarcoptiformes</taxon>
        <taxon>Astigmata</taxon>
        <taxon>Psoroptidia</taxon>
        <taxon>Analgoidea</taxon>
        <taxon>Pyroglyphidae</taxon>
        <taxon>Dermatophagoidinae</taxon>
        <taxon>Dermatophagoides</taxon>
    </lineage>
</organism>
<reference evidence="6" key="4">
    <citation type="journal article" date="2022" name="Res Sq">
        <title>Comparative Genomics Reveals Insights into the Divergent Evolution of Astigmatic Mites and Household Pest Adaptations.</title>
        <authorList>
            <person name="Xiong Q."/>
            <person name="Wan A.T.-Y."/>
            <person name="Liu X.-Y."/>
            <person name="Fung C.S.-H."/>
            <person name="Xiao X."/>
            <person name="Malainual N."/>
            <person name="Hou J."/>
            <person name="Wang L."/>
            <person name="Wang M."/>
            <person name="Yang K."/>
            <person name="Cui Y."/>
            <person name="Leung E."/>
            <person name="Nong W."/>
            <person name="Shin S.-K."/>
            <person name="Au S."/>
            <person name="Jeong K.Y."/>
            <person name="Chew F.T."/>
            <person name="Hui J."/>
            <person name="Leung T.F."/>
            <person name="Tungtrongchitr A."/>
            <person name="Zhong N."/>
            <person name="Liu Z."/>
            <person name="Tsui S."/>
        </authorList>
    </citation>
    <scope>NUCLEOTIDE SEQUENCE</scope>
    <source>
        <strain evidence="6">Derf</strain>
        <tissue evidence="6">Whole organism</tissue>
    </source>
</reference>
<keyword evidence="7" id="KW-1185">Reference proteome</keyword>
<gene>
    <name evidence="6" type="ORF">DERF_007511</name>
    <name evidence="5" type="ORF">HUG17_1890</name>
</gene>